<gene>
    <name evidence="2" type="ORF">HOLleu_33652</name>
</gene>
<evidence type="ECO:0000313" key="3">
    <source>
        <dbReference type="Proteomes" id="UP001152320"/>
    </source>
</evidence>
<sequence>MLLHEGNTVTVTMATDFPSQIMDEFSSEDQDYCQGGLARLPLVRQTSKELPPLVGAPSSASASRYAENNNLNPLTVAANGCHPSPTQRRKLRYPTNLQVLWNTNKEANLSEVSKIVTTPSPPVTPRTLSDCPSPGLLRRCRQRSSTSLDGSPLVRRRSSEQHLSVFSGRPGTPVESPRITRSFSLGGNLNEMSERSAKLLLLGSQGLTKSSDAINEHLLNQLSLHQSPEGRNSISDQSGDNLVLKTVSQLHVVAEENVEESSSLTPLRIERIVDDETGEVLRSKVNTPMDDSEGASHGRTTEGGFRKASHSTGNVTNTRDFNEFGDDSDEDLPDYQKKPIPTSSRIAAWLEGLTDHQLEQKSTITKGTLPEIGNR</sequence>
<feature type="region of interest" description="Disordered" evidence="1">
    <location>
        <begin position="286"/>
        <end position="339"/>
    </location>
</feature>
<dbReference type="Proteomes" id="UP001152320">
    <property type="component" value="Chromosome 17"/>
</dbReference>
<reference evidence="2" key="1">
    <citation type="submission" date="2021-10" db="EMBL/GenBank/DDBJ databases">
        <title>Tropical sea cucumber genome reveals ecological adaptation and Cuvierian tubules defense mechanism.</title>
        <authorList>
            <person name="Chen T."/>
        </authorList>
    </citation>
    <scope>NUCLEOTIDE SEQUENCE</scope>
    <source>
        <strain evidence="2">Nanhai2018</strain>
        <tissue evidence="2">Muscle</tissue>
    </source>
</reference>
<evidence type="ECO:0000256" key="1">
    <source>
        <dbReference type="SAM" id="MobiDB-lite"/>
    </source>
</evidence>
<feature type="compositionally biased region" description="Acidic residues" evidence="1">
    <location>
        <begin position="323"/>
        <end position="333"/>
    </location>
</feature>
<protein>
    <submittedName>
        <fullName evidence="2">Uncharacterized protein</fullName>
    </submittedName>
</protein>
<dbReference type="AlphaFoldDB" id="A0A9Q1BFK9"/>
<evidence type="ECO:0000313" key="2">
    <source>
        <dbReference type="EMBL" id="KAJ8025941.1"/>
    </source>
</evidence>
<name>A0A9Q1BFK9_HOLLE</name>
<organism evidence="2 3">
    <name type="scientific">Holothuria leucospilota</name>
    <name type="common">Black long sea cucumber</name>
    <name type="synonym">Mertensiothuria leucospilota</name>
    <dbReference type="NCBI Taxonomy" id="206669"/>
    <lineage>
        <taxon>Eukaryota</taxon>
        <taxon>Metazoa</taxon>
        <taxon>Echinodermata</taxon>
        <taxon>Eleutherozoa</taxon>
        <taxon>Echinozoa</taxon>
        <taxon>Holothuroidea</taxon>
        <taxon>Aspidochirotacea</taxon>
        <taxon>Aspidochirotida</taxon>
        <taxon>Holothuriidae</taxon>
        <taxon>Holothuria</taxon>
    </lineage>
</organism>
<accession>A0A9Q1BFK9</accession>
<dbReference type="EMBL" id="JAIZAY010000017">
    <property type="protein sequence ID" value="KAJ8025941.1"/>
    <property type="molecule type" value="Genomic_DNA"/>
</dbReference>
<dbReference type="OrthoDB" id="10615388at2759"/>
<feature type="region of interest" description="Disordered" evidence="1">
    <location>
        <begin position="143"/>
        <end position="178"/>
    </location>
</feature>
<comment type="caution">
    <text evidence="2">The sequence shown here is derived from an EMBL/GenBank/DDBJ whole genome shotgun (WGS) entry which is preliminary data.</text>
</comment>
<feature type="compositionally biased region" description="Polar residues" evidence="1">
    <location>
        <begin position="310"/>
        <end position="319"/>
    </location>
</feature>
<keyword evidence="3" id="KW-1185">Reference proteome</keyword>
<proteinExistence type="predicted"/>